<gene>
    <name evidence="3" type="ORF">GCM10009846_19320</name>
</gene>
<reference evidence="4" key="1">
    <citation type="journal article" date="2019" name="Int. J. Syst. Evol. Microbiol.">
        <title>The Global Catalogue of Microorganisms (GCM) 10K type strain sequencing project: providing services to taxonomists for standard genome sequencing and annotation.</title>
        <authorList>
            <consortium name="The Broad Institute Genomics Platform"/>
            <consortium name="The Broad Institute Genome Sequencing Center for Infectious Disease"/>
            <person name="Wu L."/>
            <person name="Ma J."/>
        </authorList>
    </citation>
    <scope>NUCLEOTIDE SEQUENCE [LARGE SCALE GENOMIC DNA]</scope>
    <source>
        <strain evidence="4">JCM 16026</strain>
    </source>
</reference>
<keyword evidence="4" id="KW-1185">Reference proteome</keyword>
<dbReference type="InterPro" id="IPR000836">
    <property type="entry name" value="PRTase_dom"/>
</dbReference>
<protein>
    <submittedName>
        <fullName evidence="3">ComF family protein</fullName>
    </submittedName>
</protein>
<dbReference type="InterPro" id="IPR051910">
    <property type="entry name" value="ComF/GntX_DNA_util-trans"/>
</dbReference>
<organism evidence="3 4">
    <name type="scientific">Agrococcus versicolor</name>
    <dbReference type="NCBI Taxonomy" id="501482"/>
    <lineage>
        <taxon>Bacteria</taxon>
        <taxon>Bacillati</taxon>
        <taxon>Actinomycetota</taxon>
        <taxon>Actinomycetes</taxon>
        <taxon>Micrococcales</taxon>
        <taxon>Microbacteriaceae</taxon>
        <taxon>Agrococcus</taxon>
    </lineage>
</organism>
<name>A0ABP5MJA6_9MICO</name>
<proteinExistence type="inferred from homology"/>
<comment type="caution">
    <text evidence="3">The sequence shown here is derived from an EMBL/GenBank/DDBJ whole genome shotgun (WGS) entry which is preliminary data.</text>
</comment>
<dbReference type="RefSeq" id="WP_344343034.1">
    <property type="nucleotide sequence ID" value="NZ_BAAAQT010000006.1"/>
</dbReference>
<dbReference type="PANTHER" id="PTHR47505:SF1">
    <property type="entry name" value="DNA UTILIZATION PROTEIN YHGH"/>
    <property type="match status" value="1"/>
</dbReference>
<dbReference type="Proteomes" id="UP001501599">
    <property type="component" value="Unassembled WGS sequence"/>
</dbReference>
<dbReference type="SUPFAM" id="SSF53271">
    <property type="entry name" value="PRTase-like"/>
    <property type="match status" value="1"/>
</dbReference>
<evidence type="ECO:0000256" key="1">
    <source>
        <dbReference type="ARBA" id="ARBA00008007"/>
    </source>
</evidence>
<comment type="similarity">
    <text evidence="1">Belongs to the ComF/GntX family.</text>
</comment>
<dbReference type="Pfam" id="PF00156">
    <property type="entry name" value="Pribosyltran"/>
    <property type="match status" value="1"/>
</dbReference>
<evidence type="ECO:0000313" key="4">
    <source>
        <dbReference type="Proteomes" id="UP001501599"/>
    </source>
</evidence>
<dbReference type="InterPro" id="IPR029057">
    <property type="entry name" value="PRTase-like"/>
</dbReference>
<feature type="domain" description="Phosphoribosyltransferase" evidence="2">
    <location>
        <begin position="111"/>
        <end position="206"/>
    </location>
</feature>
<evidence type="ECO:0000313" key="3">
    <source>
        <dbReference type="EMBL" id="GAA2174219.1"/>
    </source>
</evidence>
<evidence type="ECO:0000259" key="2">
    <source>
        <dbReference type="Pfam" id="PF00156"/>
    </source>
</evidence>
<dbReference type="PANTHER" id="PTHR47505">
    <property type="entry name" value="DNA UTILIZATION PROTEIN YHGH"/>
    <property type="match status" value="1"/>
</dbReference>
<dbReference type="EMBL" id="BAAAQT010000006">
    <property type="protein sequence ID" value="GAA2174219.1"/>
    <property type="molecule type" value="Genomic_DNA"/>
</dbReference>
<sequence length="209" mass="21865">MHDAVREALGVLWPRACAGCGAPDRGVCAACAAAFAGVHVEHRDGVAVRWAATYDGAARAVVLAAKEEGRPSALRVLAAALARLVAATAADAGAGDGVLAVLVPASREGTRRRGFVPVRILARRARLPAVELVQVEERQQKRRARADRLRHAGLRVRSRDAARLRGARVVVVDDVATTGATLREAVRAARLAGAEVVGAVVVARVPRHG</sequence>
<accession>A0ABP5MJA6</accession>
<dbReference type="Gene3D" id="3.40.50.2020">
    <property type="match status" value="1"/>
</dbReference>